<proteinExistence type="predicted"/>
<sequence length="424" mass="46313">MTATIGRSDLLVDEILPKARKPYTITKQREKWTEEEHKKFLEALQLHGRNWRRIEEHIGTKTTIQLRSHAQKFFSKVARESTNSKSTCNVTPIHIPPPRPKRKPTRPYPRKLGSGVSGKQSIPSLKKSEKALLKEENGSPISVLSTVVSESAGSGFPTVLSGCASPVESIVGSNEQDNGAQLSGSSGDGQIRCASPQMAITGSVAKLPSPEESAQRSEENTCAAPDEEVCVESNSPSLKLFGKTVAVKAVTAQNIDTDNCFTDQEMAVETGSTSWHTGMLPFFYYMPPLPAENISPVAVVPFPLCSPFGVMSYPLIKPEAISPEAQFIHSDDSANKKLRRVGSFTGSSSASNGDPKDCRNADPTESGKSLKKIDSLVYGNVKEWNDKPVRGFVPYKKRCVDKTEKIEVEVMEEDGESKLTRLCL</sequence>
<dbReference type="InterPro" id="IPR017930">
    <property type="entry name" value="Myb_dom"/>
</dbReference>
<dbReference type="PANTHER" id="PTHR12802:SF175">
    <property type="entry name" value="PROTEIN REVEILLE 2"/>
    <property type="match status" value="1"/>
</dbReference>
<dbReference type="OrthoDB" id="118550at2759"/>
<dbReference type="InterPro" id="IPR006447">
    <property type="entry name" value="Myb_dom_plants"/>
</dbReference>
<dbReference type="GO" id="GO:0010468">
    <property type="term" value="P:regulation of gene expression"/>
    <property type="evidence" value="ECO:0007669"/>
    <property type="project" value="UniProtKB-ARBA"/>
</dbReference>
<dbReference type="FunFam" id="1.10.10.60:FF:000023">
    <property type="entry name" value="protein REVEILLE 6 isoform X1"/>
    <property type="match status" value="1"/>
</dbReference>
<evidence type="ECO:0000256" key="4">
    <source>
        <dbReference type="ARBA" id="ARBA00023163"/>
    </source>
</evidence>
<gene>
    <name evidence="10" type="ORF">FCM35_KLT16084</name>
</gene>
<dbReference type="CDD" id="cd00167">
    <property type="entry name" value="SANT"/>
    <property type="match status" value="1"/>
</dbReference>
<evidence type="ECO:0000256" key="6">
    <source>
        <dbReference type="SAM" id="MobiDB-lite"/>
    </source>
</evidence>
<reference evidence="10" key="1">
    <citation type="submission" date="2020-01" db="EMBL/GenBank/DDBJ databases">
        <title>Genome sequence of Kobresia littledalei, the first chromosome-level genome in the family Cyperaceae.</title>
        <authorList>
            <person name="Qu G."/>
        </authorList>
    </citation>
    <scope>NUCLEOTIDE SEQUENCE</scope>
    <source>
        <strain evidence="10">C.B.Clarke</strain>
        <tissue evidence="10">Leaf</tissue>
    </source>
</reference>
<dbReference type="PANTHER" id="PTHR12802">
    <property type="entry name" value="SWI/SNF COMPLEX-RELATED"/>
    <property type="match status" value="1"/>
</dbReference>
<feature type="region of interest" description="Disordered" evidence="6">
    <location>
        <begin position="170"/>
        <end position="193"/>
    </location>
</feature>
<evidence type="ECO:0000256" key="2">
    <source>
        <dbReference type="ARBA" id="ARBA00023015"/>
    </source>
</evidence>
<feature type="domain" description="SANT" evidence="8">
    <location>
        <begin position="27"/>
        <end position="78"/>
    </location>
</feature>
<evidence type="ECO:0000256" key="1">
    <source>
        <dbReference type="ARBA" id="ARBA00004123"/>
    </source>
</evidence>
<protein>
    <submittedName>
        <fullName evidence="10">Protein REVEILLE 1</fullName>
    </submittedName>
</protein>
<dbReference type="PROSITE" id="PS51294">
    <property type="entry name" value="HTH_MYB"/>
    <property type="match status" value="1"/>
</dbReference>
<name>A0A833RT39_9POAL</name>
<feature type="region of interest" description="Disordered" evidence="6">
    <location>
        <begin position="205"/>
        <end position="225"/>
    </location>
</feature>
<dbReference type="GO" id="GO:0005634">
    <property type="term" value="C:nucleus"/>
    <property type="evidence" value="ECO:0007669"/>
    <property type="project" value="UniProtKB-SubCell"/>
</dbReference>
<organism evidence="10 11">
    <name type="scientific">Carex littledalei</name>
    <dbReference type="NCBI Taxonomy" id="544730"/>
    <lineage>
        <taxon>Eukaryota</taxon>
        <taxon>Viridiplantae</taxon>
        <taxon>Streptophyta</taxon>
        <taxon>Embryophyta</taxon>
        <taxon>Tracheophyta</taxon>
        <taxon>Spermatophyta</taxon>
        <taxon>Magnoliopsida</taxon>
        <taxon>Liliopsida</taxon>
        <taxon>Poales</taxon>
        <taxon>Cyperaceae</taxon>
        <taxon>Cyperoideae</taxon>
        <taxon>Cariceae</taxon>
        <taxon>Carex</taxon>
        <taxon>Carex subgen. Euthyceras</taxon>
    </lineage>
</organism>
<dbReference type="PROSITE" id="PS50090">
    <property type="entry name" value="MYB_LIKE"/>
    <property type="match status" value="1"/>
</dbReference>
<dbReference type="SMART" id="SM00717">
    <property type="entry name" value="SANT"/>
    <property type="match status" value="1"/>
</dbReference>
<dbReference type="AlphaFoldDB" id="A0A833RT39"/>
<feature type="compositionally biased region" description="Polar residues" evidence="6">
    <location>
        <begin position="171"/>
        <end position="185"/>
    </location>
</feature>
<dbReference type="Pfam" id="PF00249">
    <property type="entry name" value="Myb_DNA-binding"/>
    <property type="match status" value="1"/>
</dbReference>
<feature type="domain" description="HTH myb-type" evidence="9">
    <location>
        <begin position="24"/>
        <end position="78"/>
    </location>
</feature>
<evidence type="ECO:0000313" key="11">
    <source>
        <dbReference type="Proteomes" id="UP000623129"/>
    </source>
</evidence>
<dbReference type="PROSITE" id="PS51293">
    <property type="entry name" value="SANT"/>
    <property type="match status" value="1"/>
</dbReference>
<feature type="domain" description="Myb-like" evidence="7">
    <location>
        <begin position="24"/>
        <end position="74"/>
    </location>
</feature>
<evidence type="ECO:0000256" key="3">
    <source>
        <dbReference type="ARBA" id="ARBA00023125"/>
    </source>
</evidence>
<feature type="region of interest" description="Disordered" evidence="6">
    <location>
        <begin position="78"/>
        <end position="124"/>
    </location>
</feature>
<evidence type="ECO:0000259" key="8">
    <source>
        <dbReference type="PROSITE" id="PS51293"/>
    </source>
</evidence>
<keyword evidence="2" id="KW-0805">Transcription regulation</keyword>
<evidence type="ECO:0000256" key="5">
    <source>
        <dbReference type="ARBA" id="ARBA00023242"/>
    </source>
</evidence>
<feature type="region of interest" description="Disordered" evidence="6">
    <location>
        <begin position="343"/>
        <end position="367"/>
    </location>
</feature>
<keyword evidence="11" id="KW-1185">Reference proteome</keyword>
<keyword evidence="4" id="KW-0804">Transcription</keyword>
<evidence type="ECO:0000313" key="10">
    <source>
        <dbReference type="EMBL" id="KAF3340313.1"/>
    </source>
</evidence>
<accession>A0A833RT39</accession>
<dbReference type="EMBL" id="SWLB01000003">
    <property type="protein sequence ID" value="KAF3340313.1"/>
    <property type="molecule type" value="Genomic_DNA"/>
</dbReference>
<dbReference type="Gene3D" id="1.10.10.60">
    <property type="entry name" value="Homeodomain-like"/>
    <property type="match status" value="1"/>
</dbReference>
<dbReference type="NCBIfam" id="TIGR01557">
    <property type="entry name" value="myb_SHAQKYF"/>
    <property type="match status" value="1"/>
</dbReference>
<evidence type="ECO:0000259" key="7">
    <source>
        <dbReference type="PROSITE" id="PS50090"/>
    </source>
</evidence>
<comment type="caution">
    <text evidence="10">The sequence shown here is derived from an EMBL/GenBank/DDBJ whole genome shotgun (WGS) entry which is preliminary data.</text>
</comment>
<feature type="compositionally biased region" description="Basic residues" evidence="6">
    <location>
        <begin position="99"/>
        <end position="109"/>
    </location>
</feature>
<dbReference type="GO" id="GO:0003677">
    <property type="term" value="F:DNA binding"/>
    <property type="evidence" value="ECO:0007669"/>
    <property type="project" value="UniProtKB-KW"/>
</dbReference>
<feature type="compositionally biased region" description="Polar residues" evidence="6">
    <location>
        <begin position="80"/>
        <end position="90"/>
    </location>
</feature>
<comment type="subcellular location">
    <subcellularLocation>
        <location evidence="1">Nucleus</location>
    </subcellularLocation>
</comment>
<dbReference type="InterPro" id="IPR017884">
    <property type="entry name" value="SANT_dom"/>
</dbReference>
<keyword evidence="5" id="KW-0539">Nucleus</keyword>
<dbReference type="InterPro" id="IPR001005">
    <property type="entry name" value="SANT/Myb"/>
</dbReference>
<dbReference type="InterPro" id="IPR009057">
    <property type="entry name" value="Homeodomain-like_sf"/>
</dbReference>
<keyword evidence="3" id="KW-0238">DNA-binding</keyword>
<dbReference type="Proteomes" id="UP000623129">
    <property type="component" value="Unassembled WGS sequence"/>
</dbReference>
<dbReference type="SUPFAM" id="SSF46689">
    <property type="entry name" value="Homeodomain-like"/>
    <property type="match status" value="1"/>
</dbReference>
<evidence type="ECO:0000259" key="9">
    <source>
        <dbReference type="PROSITE" id="PS51294"/>
    </source>
</evidence>